<dbReference type="KEGG" id="pmad:BAY61_32260"/>
<dbReference type="GO" id="GO:0003824">
    <property type="term" value="F:catalytic activity"/>
    <property type="evidence" value="ECO:0007669"/>
    <property type="project" value="UniProtKB-ARBA"/>
</dbReference>
<dbReference type="Proteomes" id="UP000199494">
    <property type="component" value="Unassembled WGS sequence"/>
</dbReference>
<dbReference type="AlphaFoldDB" id="A0A222W173"/>
<name>A0A222W173_9PSEU</name>
<dbReference type="InterPro" id="IPR029058">
    <property type="entry name" value="AB_hydrolase_fold"/>
</dbReference>
<evidence type="ECO:0000313" key="1">
    <source>
        <dbReference type="EMBL" id="SDD97168.1"/>
    </source>
</evidence>
<dbReference type="GO" id="GO:0016020">
    <property type="term" value="C:membrane"/>
    <property type="evidence" value="ECO:0007669"/>
    <property type="project" value="TreeGrafter"/>
</dbReference>
<organism evidence="1 2">
    <name type="scientific">Prauserella marina</name>
    <dbReference type="NCBI Taxonomy" id="530584"/>
    <lineage>
        <taxon>Bacteria</taxon>
        <taxon>Bacillati</taxon>
        <taxon>Actinomycetota</taxon>
        <taxon>Actinomycetes</taxon>
        <taxon>Pseudonocardiales</taxon>
        <taxon>Pseudonocardiaceae</taxon>
        <taxon>Prauserella</taxon>
    </lineage>
</organism>
<dbReference type="RefSeq" id="WP_091810674.1">
    <property type="nucleotide sequence ID" value="NZ_CP016354.1"/>
</dbReference>
<accession>A0A222W173</accession>
<gene>
    <name evidence="1" type="ORF">SAMN05421630_115102</name>
</gene>
<dbReference type="Gene3D" id="3.40.50.1820">
    <property type="entry name" value="alpha/beta hydrolase"/>
    <property type="match status" value="1"/>
</dbReference>
<dbReference type="InterPro" id="IPR000073">
    <property type="entry name" value="AB_hydrolase_1"/>
</dbReference>
<dbReference type="PANTHER" id="PTHR43798:SF33">
    <property type="entry name" value="HYDROLASE, PUTATIVE (AFU_ORTHOLOGUE AFUA_2G14860)-RELATED"/>
    <property type="match status" value="1"/>
</dbReference>
<proteinExistence type="predicted"/>
<dbReference type="EMBL" id="FMZE01000015">
    <property type="protein sequence ID" value="SDD97168.1"/>
    <property type="molecule type" value="Genomic_DNA"/>
</dbReference>
<dbReference type="PRINTS" id="PR00111">
    <property type="entry name" value="ABHYDROLASE"/>
</dbReference>
<dbReference type="PANTHER" id="PTHR43798">
    <property type="entry name" value="MONOACYLGLYCEROL LIPASE"/>
    <property type="match status" value="1"/>
</dbReference>
<keyword evidence="2" id="KW-1185">Reference proteome</keyword>
<evidence type="ECO:0000313" key="2">
    <source>
        <dbReference type="Proteomes" id="UP000199494"/>
    </source>
</evidence>
<dbReference type="Pfam" id="PF00561">
    <property type="entry name" value="Abhydrolase_1"/>
    <property type="match status" value="1"/>
</dbReference>
<protein>
    <submittedName>
        <fullName evidence="1">Pimeloyl-ACP methyl ester carboxylesterase</fullName>
    </submittedName>
</protein>
<sequence length="341" mass="37769">MAARLLRRGRTLLAAGAVTLGAASATYQRLAERRDARRFPPPGELIDIGGRRLHVFRSGSSEPAVIVLPSLSTPADEWVRVQRALADRSDATLVLVDRGGVGWSDPAPWPRTISAMADEVDALITALGITDPVILVGHSVGGLIARLFAARHRERVARLILVDSSHEDQYQRLHEADPSIGDAELWKYAARWRLRVLGWRRLRLALGLLPELRQDAEREVPADLVDAHLARYLSARNRRAVVQEFIGLLLGRQPLRTEARDLGDLPITVVTAGPVGRDDWYPPWLELQAEFLDMSTNTTQIWARHADHHINHDDPELLAQIIHDAARETSRASTGDTPGLG</sequence>
<dbReference type="SUPFAM" id="SSF53474">
    <property type="entry name" value="alpha/beta-Hydrolases"/>
    <property type="match status" value="1"/>
</dbReference>
<dbReference type="InterPro" id="IPR050266">
    <property type="entry name" value="AB_hydrolase_sf"/>
</dbReference>
<dbReference type="STRING" id="530584.SAMN05421630_115102"/>
<reference evidence="1 2" key="1">
    <citation type="submission" date="2016-10" db="EMBL/GenBank/DDBJ databases">
        <authorList>
            <person name="de Groot N.N."/>
        </authorList>
    </citation>
    <scope>NUCLEOTIDE SEQUENCE [LARGE SCALE GENOMIC DNA]</scope>
    <source>
        <strain evidence="1 2">CGMCC 4.5506</strain>
    </source>
</reference>
<dbReference type="OrthoDB" id="7185741at2"/>